<protein>
    <submittedName>
        <fullName evidence="2">Uncharacterized protein</fullName>
    </submittedName>
</protein>
<organism evidence="2 3">
    <name type="scientific">Aureobasidium subglaciale (strain EXF-2481)</name>
    <name type="common">Aureobasidium pullulans var. subglaciale</name>
    <dbReference type="NCBI Taxonomy" id="1043005"/>
    <lineage>
        <taxon>Eukaryota</taxon>
        <taxon>Fungi</taxon>
        <taxon>Dikarya</taxon>
        <taxon>Ascomycota</taxon>
        <taxon>Pezizomycotina</taxon>
        <taxon>Dothideomycetes</taxon>
        <taxon>Dothideomycetidae</taxon>
        <taxon>Dothideales</taxon>
        <taxon>Saccotheciaceae</taxon>
        <taxon>Aureobasidium</taxon>
    </lineage>
</organism>
<evidence type="ECO:0000313" key="3">
    <source>
        <dbReference type="Proteomes" id="UP000030641"/>
    </source>
</evidence>
<proteinExistence type="predicted"/>
<evidence type="ECO:0000313" key="2">
    <source>
        <dbReference type="EMBL" id="KEQ95356.1"/>
    </source>
</evidence>
<dbReference type="AlphaFoldDB" id="A0A074Z949"/>
<keyword evidence="3" id="KW-1185">Reference proteome</keyword>
<feature type="region of interest" description="Disordered" evidence="1">
    <location>
        <begin position="1"/>
        <end position="23"/>
    </location>
</feature>
<dbReference type="InParanoid" id="A0A074Z949"/>
<gene>
    <name evidence="2" type="ORF">AUEXF2481DRAFT_216829</name>
</gene>
<accession>A0A074Z949</accession>
<name>A0A074Z949_AURSE</name>
<sequence length="327" mass="36354">MQVLHTEQTPLQPQNPHSLKGKQSSTTFSTHLLATPATRDISSACGNLDTTQPTAMCEKGILIWTCGCTHLQDPRFCRKAIFRKKPCDGYGFSWAYRSPIPWHTLKKCPSCLHAEEVRKAQLANEALLATSSAYPTLQSVANGDDSRREGRGRPRFDRVASGGEICVPEGWRPEMNRLPGNANEYSAWLGGRFDPLVRLEDTHQPSSRVARPQSSLPARAARAQEIPAQQVQHRVRLHAPPQCWNGPVVLEENAYPFVEFRCASGQRPGQSRRPSYTGRVLDKGWAPPSSGTLPPQRDVDTAPPSQVPSPHLKVSPSRLRITQSKWF</sequence>
<dbReference type="Proteomes" id="UP000030641">
    <property type="component" value="Unassembled WGS sequence"/>
</dbReference>
<reference evidence="2 3" key="1">
    <citation type="journal article" date="2014" name="BMC Genomics">
        <title>Genome sequencing of four Aureobasidium pullulans varieties: biotechnological potential, stress tolerance, and description of new species.</title>
        <authorList>
            <person name="Gostin Ar C."/>
            <person name="Ohm R.A."/>
            <person name="Kogej T."/>
            <person name="Sonjak S."/>
            <person name="Turk M."/>
            <person name="Zajc J."/>
            <person name="Zalar P."/>
            <person name="Grube M."/>
            <person name="Sun H."/>
            <person name="Han J."/>
            <person name="Sharma A."/>
            <person name="Chiniquy J."/>
            <person name="Ngan C.Y."/>
            <person name="Lipzen A."/>
            <person name="Barry K."/>
            <person name="Grigoriev I.V."/>
            <person name="Gunde-Cimerman N."/>
        </authorList>
    </citation>
    <scope>NUCLEOTIDE SEQUENCE [LARGE SCALE GENOMIC DNA]</scope>
    <source>
        <strain evidence="2 3">EXF-2481</strain>
    </source>
</reference>
<feature type="region of interest" description="Disordered" evidence="1">
    <location>
        <begin position="264"/>
        <end position="316"/>
    </location>
</feature>
<dbReference type="GeneID" id="25362577"/>
<dbReference type="OrthoDB" id="3909177at2759"/>
<dbReference type="HOGENOM" id="CLU_059401_0_0_1"/>
<dbReference type="RefSeq" id="XP_013343987.1">
    <property type="nucleotide sequence ID" value="XM_013488533.1"/>
</dbReference>
<evidence type="ECO:0000256" key="1">
    <source>
        <dbReference type="SAM" id="MobiDB-lite"/>
    </source>
</evidence>
<dbReference type="EMBL" id="KL584759">
    <property type="protein sequence ID" value="KEQ95356.1"/>
    <property type="molecule type" value="Genomic_DNA"/>
</dbReference>